<keyword evidence="2" id="KW-1185">Reference proteome</keyword>
<organism evidence="1 2">
    <name type="scientific">Pseudobythopirellula maris</name>
    <dbReference type="NCBI Taxonomy" id="2527991"/>
    <lineage>
        <taxon>Bacteria</taxon>
        <taxon>Pseudomonadati</taxon>
        <taxon>Planctomycetota</taxon>
        <taxon>Planctomycetia</taxon>
        <taxon>Pirellulales</taxon>
        <taxon>Lacipirellulaceae</taxon>
        <taxon>Pseudobythopirellula</taxon>
    </lineage>
</organism>
<dbReference type="AlphaFoldDB" id="A0A5C5ZTA2"/>
<dbReference type="EMBL" id="SJPQ01000001">
    <property type="protein sequence ID" value="TWT90277.1"/>
    <property type="molecule type" value="Genomic_DNA"/>
</dbReference>
<accession>A0A5C5ZTA2</accession>
<evidence type="ECO:0000313" key="2">
    <source>
        <dbReference type="Proteomes" id="UP000315440"/>
    </source>
</evidence>
<reference evidence="1 2" key="1">
    <citation type="submission" date="2019-02" db="EMBL/GenBank/DDBJ databases">
        <title>Deep-cultivation of Planctomycetes and their phenomic and genomic characterization uncovers novel biology.</title>
        <authorList>
            <person name="Wiegand S."/>
            <person name="Jogler M."/>
            <person name="Boedeker C."/>
            <person name="Pinto D."/>
            <person name="Vollmers J."/>
            <person name="Rivas-Marin E."/>
            <person name="Kohn T."/>
            <person name="Peeters S.H."/>
            <person name="Heuer A."/>
            <person name="Rast P."/>
            <person name="Oberbeckmann S."/>
            <person name="Bunk B."/>
            <person name="Jeske O."/>
            <person name="Meyerdierks A."/>
            <person name="Storesund J.E."/>
            <person name="Kallscheuer N."/>
            <person name="Luecker S."/>
            <person name="Lage O.M."/>
            <person name="Pohl T."/>
            <person name="Merkel B.J."/>
            <person name="Hornburger P."/>
            <person name="Mueller R.-W."/>
            <person name="Bruemmer F."/>
            <person name="Labrenz M."/>
            <person name="Spormann A.M."/>
            <person name="Op Den Camp H."/>
            <person name="Overmann J."/>
            <person name="Amann R."/>
            <person name="Jetten M.S.M."/>
            <person name="Mascher T."/>
            <person name="Medema M.H."/>
            <person name="Devos D.P."/>
            <person name="Kaster A.-K."/>
            <person name="Ovreas L."/>
            <person name="Rohde M."/>
            <person name="Galperin M.Y."/>
            <person name="Jogler C."/>
        </authorList>
    </citation>
    <scope>NUCLEOTIDE SEQUENCE [LARGE SCALE GENOMIC DNA]</scope>
    <source>
        <strain evidence="1 2">Mal64</strain>
    </source>
</reference>
<sequence>MLSANAGNSWHVAYVLFVFCMAIVSTSSSAIAQIPSAYDIQIIDISVLNPPAGNPQIPKGINNAGQVLFGEKSGVKGVWDPSGVVYPLPVNTADAINNHGWVVGHGPQTIVDQGIKDNAVAAVYNIYTDTLIEVPTWLDDRPDLIPNAGSIDQYDDDVETKFYGVNDLGIAVGRTKNGEDPRWQPFSYDINSGEYYPFKRTVPVGDSGSRQAYPDIDGNHAINNNNVALGDEELRSNTGLDVVVWNAANADYADMEIVQLPDGTGIVPGPGESNGQSIALNDNNTVLMRTTGGTTDYVLVDFDPSTNGVAFRTEIPLRSGYLASDHFFHDMTDSEVLLGETGTSTPSGYETENILWTDSTGYVPVQSLLSSTWSGWTITEAFWMNDNHQLVAQALDPLGQSHTVLLNPVPEPASGLLLLSAFSSLVLGQRLGRKSKPANNRHPDFA</sequence>
<evidence type="ECO:0008006" key="3">
    <source>
        <dbReference type="Google" id="ProtNLM"/>
    </source>
</evidence>
<gene>
    <name evidence="1" type="ORF">Mal64_06620</name>
</gene>
<name>A0A5C5ZTA2_9BACT</name>
<protein>
    <recommendedName>
        <fullName evidence="3">PEP-CTERM protein-sorting domain-containing protein</fullName>
    </recommendedName>
</protein>
<proteinExistence type="predicted"/>
<dbReference type="RefSeq" id="WP_146396991.1">
    <property type="nucleotide sequence ID" value="NZ_SJPQ01000001.1"/>
</dbReference>
<comment type="caution">
    <text evidence="1">The sequence shown here is derived from an EMBL/GenBank/DDBJ whole genome shotgun (WGS) entry which is preliminary data.</text>
</comment>
<dbReference type="Proteomes" id="UP000315440">
    <property type="component" value="Unassembled WGS sequence"/>
</dbReference>
<evidence type="ECO:0000313" key="1">
    <source>
        <dbReference type="EMBL" id="TWT90277.1"/>
    </source>
</evidence>
<dbReference type="OrthoDB" id="8220289at2"/>